<feature type="region of interest" description="Disordered" evidence="1">
    <location>
        <begin position="12"/>
        <end position="77"/>
    </location>
</feature>
<evidence type="ECO:0000256" key="1">
    <source>
        <dbReference type="SAM" id="MobiDB-lite"/>
    </source>
</evidence>
<gene>
    <name evidence="2" type="ORF">MCOR_7066</name>
</gene>
<proteinExistence type="predicted"/>
<dbReference type="OrthoDB" id="5988764at2759"/>
<accession>A0A6J8AGW7</accession>
<evidence type="ECO:0000313" key="2">
    <source>
        <dbReference type="EMBL" id="CAC5366986.1"/>
    </source>
</evidence>
<feature type="compositionally biased region" description="Polar residues" evidence="1">
    <location>
        <begin position="40"/>
        <end position="52"/>
    </location>
</feature>
<keyword evidence="3" id="KW-1185">Reference proteome</keyword>
<organism evidence="2 3">
    <name type="scientific">Mytilus coruscus</name>
    <name type="common">Sea mussel</name>
    <dbReference type="NCBI Taxonomy" id="42192"/>
    <lineage>
        <taxon>Eukaryota</taxon>
        <taxon>Metazoa</taxon>
        <taxon>Spiralia</taxon>
        <taxon>Lophotrochozoa</taxon>
        <taxon>Mollusca</taxon>
        <taxon>Bivalvia</taxon>
        <taxon>Autobranchia</taxon>
        <taxon>Pteriomorphia</taxon>
        <taxon>Mytilida</taxon>
        <taxon>Mytiloidea</taxon>
        <taxon>Mytilidae</taxon>
        <taxon>Mytilinae</taxon>
        <taxon>Mytilus</taxon>
    </lineage>
</organism>
<feature type="compositionally biased region" description="Acidic residues" evidence="1">
    <location>
        <begin position="14"/>
        <end position="24"/>
    </location>
</feature>
<evidence type="ECO:0000313" key="3">
    <source>
        <dbReference type="Proteomes" id="UP000507470"/>
    </source>
</evidence>
<dbReference type="EMBL" id="CACVKT020001353">
    <property type="protein sequence ID" value="CAC5366986.1"/>
    <property type="molecule type" value="Genomic_DNA"/>
</dbReference>
<sequence length="160" mass="18664">MNQHIRTMHCLSEIENDTNGDDESQATVSSEDMDTDNDSEVNNSETDNTLSGDSGDEFDEARAKGWNNSDSEEDSIDPWDVILSQTFDTKDIPAKYLNRILWNDRMEMNPIHQKIGNTVKQIRQDEEYDEDEAWKYADRKRKFLFDDLLKTYSPLEIDEK</sequence>
<dbReference type="AlphaFoldDB" id="A0A6J8AGW7"/>
<name>A0A6J8AGW7_MYTCO</name>
<dbReference type="Proteomes" id="UP000507470">
    <property type="component" value="Unassembled WGS sequence"/>
</dbReference>
<protein>
    <submittedName>
        <fullName evidence="2">Uncharacterized protein</fullName>
    </submittedName>
</protein>
<reference evidence="2 3" key="1">
    <citation type="submission" date="2020-06" db="EMBL/GenBank/DDBJ databases">
        <authorList>
            <person name="Li R."/>
            <person name="Bekaert M."/>
        </authorList>
    </citation>
    <scope>NUCLEOTIDE SEQUENCE [LARGE SCALE GENOMIC DNA]</scope>
    <source>
        <strain evidence="3">wild</strain>
    </source>
</reference>